<protein>
    <recommendedName>
        <fullName evidence="3">Lipoprotein</fullName>
    </recommendedName>
</protein>
<evidence type="ECO:0000313" key="2">
    <source>
        <dbReference type="Proteomes" id="UP000436006"/>
    </source>
</evidence>
<keyword evidence="2" id="KW-1185">Reference proteome</keyword>
<evidence type="ECO:0000313" key="1">
    <source>
        <dbReference type="EMBL" id="MVM33735.1"/>
    </source>
</evidence>
<reference evidence="1 2" key="1">
    <citation type="submission" date="2019-12" db="EMBL/GenBank/DDBJ databases">
        <title>Spirosoma sp. HMF4905 genome sequencing and assembly.</title>
        <authorList>
            <person name="Kang H."/>
            <person name="Cha I."/>
            <person name="Kim H."/>
            <person name="Joh K."/>
        </authorList>
    </citation>
    <scope>NUCLEOTIDE SEQUENCE [LARGE SCALE GENOMIC DNA]</scope>
    <source>
        <strain evidence="1 2">HMF4905</strain>
    </source>
</reference>
<dbReference type="Proteomes" id="UP000436006">
    <property type="component" value="Unassembled WGS sequence"/>
</dbReference>
<sequence length="123" mass="13833">MMTRFIVCIGISLFLCSCSSTKNWQGTSNSQVAQAEFKELNGKQTFTLHVPDNDTYLAYQFKETDGQLEAIIKSASERIFDQKIESSEADSFHLVNQKGAEYKVTIKGKHASGAFYVRFESSK</sequence>
<dbReference type="EMBL" id="WPIN01000012">
    <property type="protein sequence ID" value="MVM33735.1"/>
    <property type="molecule type" value="Genomic_DNA"/>
</dbReference>
<dbReference type="RefSeq" id="WP_157588446.1">
    <property type="nucleotide sequence ID" value="NZ_WPIN01000012.1"/>
</dbReference>
<proteinExistence type="predicted"/>
<evidence type="ECO:0008006" key="3">
    <source>
        <dbReference type="Google" id="ProtNLM"/>
    </source>
</evidence>
<comment type="caution">
    <text evidence="1">The sequence shown here is derived from an EMBL/GenBank/DDBJ whole genome shotgun (WGS) entry which is preliminary data.</text>
</comment>
<name>A0A7K1SIZ2_9BACT</name>
<organism evidence="1 2">
    <name type="scientific">Spirosoma arboris</name>
    <dbReference type="NCBI Taxonomy" id="2682092"/>
    <lineage>
        <taxon>Bacteria</taxon>
        <taxon>Pseudomonadati</taxon>
        <taxon>Bacteroidota</taxon>
        <taxon>Cytophagia</taxon>
        <taxon>Cytophagales</taxon>
        <taxon>Cytophagaceae</taxon>
        <taxon>Spirosoma</taxon>
    </lineage>
</organism>
<dbReference type="PROSITE" id="PS51257">
    <property type="entry name" value="PROKAR_LIPOPROTEIN"/>
    <property type="match status" value="1"/>
</dbReference>
<gene>
    <name evidence="1" type="ORF">GO755_27100</name>
</gene>
<accession>A0A7K1SIZ2</accession>
<dbReference type="AlphaFoldDB" id="A0A7K1SIZ2"/>